<dbReference type="Proteomes" id="UP000003100">
    <property type="component" value="Unassembled WGS sequence"/>
</dbReference>
<dbReference type="PATRIC" id="fig|476272.21.peg.1232"/>
<organism evidence="1 2">
    <name type="scientific">Blautia hydrogenotrophica (strain DSM 10507 / JCM 14656 / S5a33)</name>
    <name type="common">Ruminococcus hydrogenotrophicus</name>
    <dbReference type="NCBI Taxonomy" id="476272"/>
    <lineage>
        <taxon>Bacteria</taxon>
        <taxon>Bacillati</taxon>
        <taxon>Bacillota</taxon>
        <taxon>Clostridia</taxon>
        <taxon>Lachnospirales</taxon>
        <taxon>Lachnospiraceae</taxon>
        <taxon>Blautia</taxon>
    </lineage>
</organism>
<reference evidence="1 2" key="1">
    <citation type="submission" date="2009-01" db="EMBL/GenBank/DDBJ databases">
        <authorList>
            <person name="Fulton L."/>
            <person name="Clifton S."/>
            <person name="Fulton B."/>
            <person name="Xu J."/>
            <person name="Minx P."/>
            <person name="Pepin K.H."/>
            <person name="Johnson M."/>
            <person name="Bhonagiri V."/>
            <person name="Nash W.E."/>
            <person name="Mardis E.R."/>
            <person name="Wilson R.K."/>
        </authorList>
    </citation>
    <scope>NUCLEOTIDE SEQUENCE [LARGE SCALE GENOMIC DNA]</scope>
    <source>
        <strain evidence="2">DSM 10507 / JCM 14656 / S5a33</strain>
    </source>
</reference>
<sequence>METRKSQKALVIVTGGPGTGKSYAATKIKEAIPGLTTISYDEIKEKEFDRFGFDNEKEKERLNWFSLEEFYLTLRYHMWLEEDIMIEYPFYQRHKERLAELIEDYDYQAVTVYLYGDWRVIYERGVNRDRGENRHLGHLTTCYHKGMTQKDENFVPDTFMTYEEFRRALDVKNYDICLGYHIPVDITDFSKVDYGEVAKKICEQIGTKNY</sequence>
<accession>C0CQE6</accession>
<dbReference type="eggNOG" id="COG4639">
    <property type="taxonomic scope" value="Bacteria"/>
</dbReference>
<dbReference type="InterPro" id="IPR027417">
    <property type="entry name" value="P-loop_NTPase"/>
</dbReference>
<keyword evidence="2" id="KW-1185">Reference proteome</keyword>
<protein>
    <recommendedName>
        <fullName evidence="3">UDP-N-acetylglucosamine kinase</fullName>
    </recommendedName>
</protein>
<evidence type="ECO:0008006" key="3">
    <source>
        <dbReference type="Google" id="ProtNLM"/>
    </source>
</evidence>
<dbReference type="RefSeq" id="WP_005951020.1">
    <property type="nucleotide sequence ID" value="NZ_CP136423.1"/>
</dbReference>
<name>C0CQE6_BLAHS</name>
<dbReference type="AlphaFoldDB" id="C0CQE6"/>
<reference evidence="1 2" key="2">
    <citation type="submission" date="2009-02" db="EMBL/GenBank/DDBJ databases">
        <title>Draft genome sequence of Blautia hydrogenotrophica DSM 10507 (Ruminococcus hydrogenotrophicus DSM 10507).</title>
        <authorList>
            <person name="Sudarsanam P."/>
            <person name="Ley R."/>
            <person name="Guruge J."/>
            <person name="Turnbaugh P.J."/>
            <person name="Mahowald M."/>
            <person name="Liep D."/>
            <person name="Gordon J."/>
        </authorList>
    </citation>
    <scope>NUCLEOTIDE SEQUENCE [LARGE SCALE GENOMIC DNA]</scope>
    <source>
        <strain evidence="2">DSM 10507 / JCM 14656 / S5a33</strain>
    </source>
</reference>
<comment type="caution">
    <text evidence="1">The sequence shown here is derived from an EMBL/GenBank/DDBJ whole genome shotgun (WGS) entry which is preliminary data.</text>
</comment>
<evidence type="ECO:0000313" key="1">
    <source>
        <dbReference type="EMBL" id="EEG48017.1"/>
    </source>
</evidence>
<dbReference type="Gene3D" id="3.40.50.300">
    <property type="entry name" value="P-loop containing nucleotide triphosphate hydrolases"/>
    <property type="match status" value="1"/>
</dbReference>
<gene>
    <name evidence="1" type="ORF">RUMHYD_03101</name>
</gene>
<dbReference type="GeneID" id="86822373"/>
<dbReference type="EMBL" id="ACBZ01000167">
    <property type="protein sequence ID" value="EEG48017.1"/>
    <property type="molecule type" value="Genomic_DNA"/>
</dbReference>
<dbReference type="HOGENOM" id="CLU_117056_1_0_9"/>
<evidence type="ECO:0000313" key="2">
    <source>
        <dbReference type="Proteomes" id="UP000003100"/>
    </source>
</evidence>
<proteinExistence type="predicted"/>
<dbReference type="SUPFAM" id="SSF52540">
    <property type="entry name" value="P-loop containing nucleoside triphosphate hydrolases"/>
    <property type="match status" value="1"/>
</dbReference>